<dbReference type="InterPro" id="IPR024906">
    <property type="entry name" value="Eno_Rdtase_FAD-bd_dom"/>
</dbReference>
<dbReference type="Pfam" id="PF12241">
    <property type="entry name" value="Enoyl_reductase"/>
    <property type="match status" value="1"/>
</dbReference>
<feature type="active site" description="Proton donor" evidence="11">
    <location>
        <position position="236"/>
    </location>
</feature>
<comment type="similarity">
    <text evidence="10 11">Belongs to the TER reductase family.</text>
</comment>
<dbReference type="InterPro" id="IPR024910">
    <property type="entry name" value="Enoyl-CoA_Rdtase_cat_dom"/>
</dbReference>
<dbReference type="GO" id="GO:0006633">
    <property type="term" value="P:fatty acid biosynthetic process"/>
    <property type="evidence" value="ECO:0007669"/>
    <property type="project" value="UniProtKB-UniRule"/>
</dbReference>
<evidence type="ECO:0000256" key="11">
    <source>
        <dbReference type="HAMAP-Rule" id="MF_01838"/>
    </source>
</evidence>
<evidence type="ECO:0000256" key="1">
    <source>
        <dbReference type="ARBA" id="ARBA00011245"/>
    </source>
</evidence>
<feature type="binding site" evidence="11">
    <location>
        <begin position="48"/>
        <end position="53"/>
    </location>
    <ligand>
        <name>NAD(+)</name>
        <dbReference type="ChEBI" id="CHEBI:57540"/>
    </ligand>
</feature>
<feature type="binding site" evidence="11">
    <location>
        <begin position="139"/>
        <end position="140"/>
    </location>
    <ligand>
        <name>NAD(+)</name>
        <dbReference type="ChEBI" id="CHEBI:57540"/>
    </ligand>
</feature>
<dbReference type="PANTHER" id="PTHR37480">
    <property type="entry name" value="ENOYL-[ACYL-CARRIER-PROTEIN] REDUCTASE [NADH]"/>
    <property type="match status" value="1"/>
</dbReference>
<evidence type="ECO:0000256" key="4">
    <source>
        <dbReference type="ARBA" id="ARBA00023002"/>
    </source>
</evidence>
<dbReference type="OrthoDB" id="9802260at2"/>
<comment type="catalytic activity">
    <reaction evidence="8">
        <text>a 2,3-saturated acyl-CoA + NAD(+) = a (2E)-enoyl-CoA + NADH + H(+)</text>
        <dbReference type="Rhea" id="RHEA:18177"/>
        <dbReference type="ChEBI" id="CHEBI:15378"/>
        <dbReference type="ChEBI" id="CHEBI:57540"/>
        <dbReference type="ChEBI" id="CHEBI:57945"/>
        <dbReference type="ChEBI" id="CHEBI:58856"/>
        <dbReference type="ChEBI" id="CHEBI:65111"/>
        <dbReference type="EC" id="1.3.1.44"/>
    </reaction>
</comment>
<comment type="catalytic activity">
    <reaction evidence="9 11">
        <text>a 2,3-saturated acyl-[ACP] + NAD(+) = a (2E)-enoyl-[ACP] + NADH + H(+)</text>
        <dbReference type="Rhea" id="RHEA:10240"/>
        <dbReference type="Rhea" id="RHEA-COMP:9925"/>
        <dbReference type="Rhea" id="RHEA-COMP:9926"/>
        <dbReference type="ChEBI" id="CHEBI:15378"/>
        <dbReference type="ChEBI" id="CHEBI:57540"/>
        <dbReference type="ChEBI" id="CHEBI:57945"/>
        <dbReference type="ChEBI" id="CHEBI:78784"/>
        <dbReference type="ChEBI" id="CHEBI:78785"/>
        <dbReference type="EC" id="1.3.1.9"/>
    </reaction>
</comment>
<dbReference type="NCBIfam" id="NF010177">
    <property type="entry name" value="PRK13656.1"/>
    <property type="match status" value="1"/>
</dbReference>
<keyword evidence="4 11" id="KW-0560">Oxidoreductase</keyword>
<keyword evidence="2 11" id="KW-0444">Lipid biosynthesis</keyword>
<evidence type="ECO:0000256" key="6">
    <source>
        <dbReference type="ARBA" id="ARBA00023098"/>
    </source>
</evidence>
<dbReference type="Gene3D" id="3.40.50.720">
    <property type="entry name" value="NAD(P)-binding Rossmann-like Domain"/>
    <property type="match status" value="1"/>
</dbReference>
<keyword evidence="6 11" id="KW-0443">Lipid metabolism</keyword>
<feature type="domain" description="Trans-2-enoyl-CoA reductase-like NAD(P)H binding" evidence="14">
    <location>
        <begin position="2"/>
        <end position="80"/>
    </location>
</feature>
<dbReference type="Pfam" id="PF12242">
    <property type="entry name" value="Eno-Rase_NADH_b"/>
    <property type="match status" value="1"/>
</dbReference>
<dbReference type="RefSeq" id="WP_074236757.1">
    <property type="nucleotide sequence ID" value="NZ_FSRK01000003.1"/>
</dbReference>
<feature type="binding site" evidence="11">
    <location>
        <position position="245"/>
    </location>
    <ligand>
        <name>NAD(+)</name>
        <dbReference type="ChEBI" id="CHEBI:57540"/>
    </ligand>
</feature>
<dbReference type="PANTHER" id="PTHR37480:SF1">
    <property type="entry name" value="ENOYL-[ACYL-CARRIER-PROTEIN] REDUCTASE [NADH]"/>
    <property type="match status" value="1"/>
</dbReference>
<keyword evidence="7 11" id="KW-0275">Fatty acid biosynthesis</keyword>
<feature type="domain" description="Trans-2-enoyl-CoA reductase catalytic" evidence="13">
    <location>
        <begin position="82"/>
        <end position="318"/>
    </location>
</feature>
<dbReference type="HAMAP" id="MF_01838">
    <property type="entry name" value="FabV_reductase"/>
    <property type="match status" value="1"/>
</dbReference>
<comment type="pathway">
    <text evidence="11">Lipid metabolism; fatty acid biosynthesis.</text>
</comment>
<dbReference type="AlphaFoldDB" id="A0A1N6JNT5"/>
<evidence type="ECO:0000256" key="7">
    <source>
        <dbReference type="ARBA" id="ARBA00023160"/>
    </source>
</evidence>
<feature type="binding site" evidence="11">
    <location>
        <position position="226"/>
    </location>
    <ligand>
        <name>substrate</name>
    </ligand>
</feature>
<dbReference type="InterPro" id="IPR050048">
    <property type="entry name" value="FabV-like_NADH_b"/>
</dbReference>
<dbReference type="Proteomes" id="UP000185207">
    <property type="component" value="Unassembled WGS sequence"/>
</dbReference>
<dbReference type="NCBIfam" id="NF043048">
    <property type="entry name" value="EnoyACPredFabV"/>
    <property type="match status" value="1"/>
</dbReference>
<proteinExistence type="inferred from homology"/>
<evidence type="ECO:0000313" key="16">
    <source>
        <dbReference type="Proteomes" id="UP000185207"/>
    </source>
</evidence>
<keyword evidence="5 11" id="KW-0520">NAD</keyword>
<dbReference type="GO" id="GO:0051287">
    <property type="term" value="F:NAD binding"/>
    <property type="evidence" value="ECO:0007669"/>
    <property type="project" value="UniProtKB-UniRule"/>
</dbReference>
<dbReference type="EC" id="1.3.1.9" evidence="11"/>
<comment type="function">
    <text evidence="11">Involved in the final reduction of the elongation cycle of fatty acid synthesis (FAS II). Catalyzes the reduction of a carbon-carbon double bond in an enoyl moiety that is covalently linked to an acyl carrier protein (ACP).</text>
</comment>
<feature type="binding site" evidence="11">
    <location>
        <begin position="274"/>
        <end position="276"/>
    </location>
    <ligand>
        <name>NAD(+)</name>
        <dbReference type="ChEBI" id="CHEBI:57540"/>
    </ligand>
</feature>
<evidence type="ECO:0000259" key="13">
    <source>
        <dbReference type="Pfam" id="PF12241"/>
    </source>
</evidence>
<evidence type="ECO:0000256" key="3">
    <source>
        <dbReference type="ARBA" id="ARBA00022832"/>
    </source>
</evidence>
<accession>A0A1N6JNT5</accession>
<evidence type="ECO:0000313" key="15">
    <source>
        <dbReference type="EMBL" id="SIO45891.1"/>
    </source>
</evidence>
<feature type="site" description="Plays an important role in discriminating NADH against NADPH" evidence="11">
    <location>
        <position position="75"/>
    </location>
</feature>
<dbReference type="FunFam" id="3.40.50.720:FF:000221">
    <property type="entry name" value="Enoyl-[acyl-carrier-protein] reductase [NADH]"/>
    <property type="match status" value="1"/>
</dbReference>
<evidence type="ECO:0000259" key="14">
    <source>
        <dbReference type="Pfam" id="PF12242"/>
    </source>
</evidence>
<reference evidence="16" key="1">
    <citation type="submission" date="2016-11" db="EMBL/GenBank/DDBJ databases">
        <authorList>
            <person name="Varghese N."/>
            <person name="Submissions S."/>
        </authorList>
    </citation>
    <scope>NUCLEOTIDE SEQUENCE [LARGE SCALE GENOMIC DNA]</scope>
    <source>
        <strain evidence="16">DSM 27623</strain>
    </source>
</reference>
<feature type="domain" description="Enoyl reductase FAD binding" evidence="12">
    <location>
        <begin position="326"/>
        <end position="388"/>
    </location>
</feature>
<dbReference type="GO" id="GO:0050343">
    <property type="term" value="F:trans-2-enoyl-CoA reductase (NADH) activity"/>
    <property type="evidence" value="ECO:0007669"/>
    <property type="project" value="UniProtKB-EC"/>
</dbReference>
<evidence type="ECO:0000256" key="10">
    <source>
        <dbReference type="ARBA" id="ARBA00060887"/>
    </source>
</evidence>
<feature type="binding site" evidence="11">
    <location>
        <begin position="111"/>
        <end position="112"/>
    </location>
    <ligand>
        <name>NAD(+)</name>
        <dbReference type="ChEBI" id="CHEBI:57540"/>
    </ligand>
</feature>
<dbReference type="Pfam" id="PF07055">
    <property type="entry name" value="Eno-Rase_FAD_bd"/>
    <property type="match status" value="1"/>
</dbReference>
<comment type="subunit">
    <text evidence="1 11">Monomer.</text>
</comment>
<evidence type="ECO:0000259" key="12">
    <source>
        <dbReference type="Pfam" id="PF07055"/>
    </source>
</evidence>
<organism evidence="15 16">
    <name type="scientific">Epilithonimonas zeae</name>
    <dbReference type="NCBI Taxonomy" id="1416779"/>
    <lineage>
        <taxon>Bacteria</taxon>
        <taxon>Pseudomonadati</taxon>
        <taxon>Bacteroidota</taxon>
        <taxon>Flavobacteriia</taxon>
        <taxon>Flavobacteriales</taxon>
        <taxon>Weeksellaceae</taxon>
        <taxon>Chryseobacterium group</taxon>
        <taxon>Epilithonimonas</taxon>
    </lineage>
</organism>
<dbReference type="EMBL" id="FSRK01000003">
    <property type="protein sequence ID" value="SIO45891.1"/>
    <property type="molecule type" value="Genomic_DNA"/>
</dbReference>
<evidence type="ECO:0000256" key="2">
    <source>
        <dbReference type="ARBA" id="ARBA00022516"/>
    </source>
</evidence>
<keyword evidence="16" id="KW-1185">Reference proteome</keyword>
<evidence type="ECO:0000256" key="8">
    <source>
        <dbReference type="ARBA" id="ARBA00048302"/>
    </source>
</evidence>
<evidence type="ECO:0000256" key="5">
    <source>
        <dbReference type="ARBA" id="ARBA00023027"/>
    </source>
</evidence>
<dbReference type="STRING" id="1416779.SAMN05444409_3616"/>
<protein>
    <recommendedName>
        <fullName evidence="11">Enoyl-[acyl-carrier-protein] reductase [NADH]</fullName>
        <shortName evidence="11">ENR</shortName>
        <ecNumber evidence="11">1.3.1.9</ecNumber>
    </recommendedName>
</protein>
<gene>
    <name evidence="11" type="primary">fabV</name>
    <name evidence="15" type="ORF">SAMN05444409_3616</name>
</gene>
<keyword evidence="3 11" id="KW-0276">Fatty acid metabolism</keyword>
<dbReference type="InterPro" id="IPR010758">
    <property type="entry name" value="Trans-2-enoyl-CoA_reductase"/>
</dbReference>
<feature type="binding site" evidence="11">
    <location>
        <begin position="74"/>
        <end position="75"/>
    </location>
    <ligand>
        <name>NAD(+)</name>
        <dbReference type="ChEBI" id="CHEBI:57540"/>
    </ligand>
</feature>
<dbReference type="GO" id="GO:0004318">
    <property type="term" value="F:enoyl-[acyl-carrier-protein] reductase (NADH) activity"/>
    <property type="evidence" value="ECO:0007669"/>
    <property type="project" value="UniProtKB-UniRule"/>
</dbReference>
<dbReference type="UniPathway" id="UPA00094"/>
<evidence type="ECO:0000256" key="9">
    <source>
        <dbReference type="ARBA" id="ARBA00048572"/>
    </source>
</evidence>
<sequence length="400" mass="43925">MIIQPRTRGFICLTAHPDGAHQSIKNQIEYVKSKGKIKNGPKKVLVIGASTGFGLSSRITAAFGSDAATVGVFFEKPASEGKMGTAGWYNTAAFEKEAHEAGLYAKSINGDAFSDEVKKETIELIKKDLGQVDLVVYSLASPRRTHPKTGVAYASVLKPIGQPFTNKTVDFHTGVVSDITINPVENDEDISNTVAVMGGEDWKFWIEDLKAAGVLAEGVQTVAYSYIGPELTFPIYRNGTIGQAKNDLEATVTVLNDLLKDLNGKSYVSVNKALVTQSSSAIPVVPLYISLLYKVMKAKGTHEGTIEQIQRLFAERLYTENGNVELDSAGRIRIDDWEMAEDVQAEVAKLWEQTSTENLSEISDIEGYRKEFFNLFGFQFDEIDYEKDANENVQVPSIEA</sequence>
<name>A0A1N6JNT5_9FLAO</name>